<protein>
    <submittedName>
        <fullName evidence="1">Uncharacterized protein</fullName>
    </submittedName>
</protein>
<accession>A0A7X2NNG1</accession>
<dbReference type="EMBL" id="VUMD01000011">
    <property type="protein sequence ID" value="MSS37528.1"/>
    <property type="molecule type" value="Genomic_DNA"/>
</dbReference>
<sequence length="159" mass="18401">MKITYQGLTISIPFDGVIQVEDFSFDAAFNCHGRVFLRLLAEEEKIQGSIHALQDGANVEVYENSQLFAGRILRAEMETVRGLYYLKLEACSYTMDWQRVPVSRSFLNLDATYEQVMQKVLEDQERAQIKDCLTNGRVIPDFLLQYEESDWDFLIRLAS</sequence>
<name>A0A7X2NNG1_9CLOT</name>
<evidence type="ECO:0000313" key="2">
    <source>
        <dbReference type="Proteomes" id="UP000429958"/>
    </source>
</evidence>
<comment type="caution">
    <text evidence="1">The sequence shown here is derived from an EMBL/GenBank/DDBJ whole genome shotgun (WGS) entry which is preliminary data.</text>
</comment>
<dbReference type="RefSeq" id="WP_207708702.1">
    <property type="nucleotide sequence ID" value="NZ_VUMD01000011.1"/>
</dbReference>
<keyword evidence="2" id="KW-1185">Reference proteome</keyword>
<dbReference type="AlphaFoldDB" id="A0A7X2NNG1"/>
<dbReference type="Gene3D" id="3.55.50.10">
    <property type="entry name" value="Baseplate protein-like domains"/>
    <property type="match status" value="1"/>
</dbReference>
<dbReference type="SUPFAM" id="SSF69279">
    <property type="entry name" value="Phage tail proteins"/>
    <property type="match status" value="1"/>
</dbReference>
<evidence type="ECO:0000313" key="1">
    <source>
        <dbReference type="EMBL" id="MSS37528.1"/>
    </source>
</evidence>
<proteinExistence type="predicted"/>
<gene>
    <name evidence="1" type="ORF">FYJ39_13315</name>
</gene>
<reference evidence="1 2" key="1">
    <citation type="submission" date="2019-08" db="EMBL/GenBank/DDBJ databases">
        <title>In-depth cultivation of the pig gut microbiome towards novel bacterial diversity and tailored functional studies.</title>
        <authorList>
            <person name="Wylensek D."/>
            <person name="Hitch T.C.A."/>
            <person name="Clavel T."/>
        </authorList>
    </citation>
    <scope>NUCLEOTIDE SEQUENCE [LARGE SCALE GENOMIC DNA]</scope>
    <source>
        <strain evidence="1 2">WCA-389-WT-23D1</strain>
    </source>
</reference>
<organism evidence="1 2">
    <name type="scientific">Clostridium porci</name>
    <dbReference type="NCBI Taxonomy" id="2605778"/>
    <lineage>
        <taxon>Bacteria</taxon>
        <taxon>Bacillati</taxon>
        <taxon>Bacillota</taxon>
        <taxon>Clostridia</taxon>
        <taxon>Eubacteriales</taxon>
        <taxon>Clostridiaceae</taxon>
        <taxon>Clostridium</taxon>
    </lineage>
</organism>
<feature type="non-terminal residue" evidence="1">
    <location>
        <position position="159"/>
    </location>
</feature>
<dbReference type="Proteomes" id="UP000429958">
    <property type="component" value="Unassembled WGS sequence"/>
</dbReference>